<feature type="transmembrane region" description="Helical" evidence="7">
    <location>
        <begin position="61"/>
        <end position="84"/>
    </location>
</feature>
<gene>
    <name evidence="8" type="ORF">HNP76_000378</name>
</gene>
<keyword evidence="3" id="KW-1003">Cell membrane</keyword>
<comment type="subcellular location">
    <subcellularLocation>
        <location evidence="1">Cell membrane</location>
        <topology evidence="1">Multi-pass membrane protein</topology>
    </subcellularLocation>
</comment>
<proteinExistence type="predicted"/>
<evidence type="ECO:0000256" key="3">
    <source>
        <dbReference type="ARBA" id="ARBA00022475"/>
    </source>
</evidence>
<evidence type="ECO:0000256" key="1">
    <source>
        <dbReference type="ARBA" id="ARBA00004651"/>
    </source>
</evidence>
<feature type="transmembrane region" description="Helical" evidence="7">
    <location>
        <begin position="245"/>
        <end position="266"/>
    </location>
</feature>
<feature type="transmembrane region" description="Helical" evidence="7">
    <location>
        <begin position="286"/>
        <end position="307"/>
    </location>
</feature>
<dbReference type="EMBL" id="JACHFQ010000001">
    <property type="protein sequence ID" value="MBB5225038.1"/>
    <property type="molecule type" value="Genomic_DNA"/>
</dbReference>
<evidence type="ECO:0000313" key="9">
    <source>
        <dbReference type="Proteomes" id="UP000518887"/>
    </source>
</evidence>
<dbReference type="GO" id="GO:0015297">
    <property type="term" value="F:antiporter activity"/>
    <property type="evidence" value="ECO:0007669"/>
    <property type="project" value="InterPro"/>
</dbReference>
<keyword evidence="4 7" id="KW-0812">Transmembrane</keyword>
<protein>
    <submittedName>
        <fullName evidence="8">Putative MATE family efflux protein</fullName>
    </submittedName>
</protein>
<feature type="transmembrane region" description="Helical" evidence="7">
    <location>
        <begin position="363"/>
        <end position="389"/>
    </location>
</feature>
<feature type="transmembrane region" description="Helical" evidence="7">
    <location>
        <begin position="401"/>
        <end position="429"/>
    </location>
</feature>
<dbReference type="CDD" id="cd13134">
    <property type="entry name" value="MATE_like_8"/>
    <property type="match status" value="1"/>
</dbReference>
<keyword evidence="2" id="KW-0813">Transport</keyword>
<sequence length="457" mass="49722">MFIEKSLEQRAESRQFFKSLFTIVGPIALQNLISAAVGSADVVMLGYVGQDAIAAVNLASYIQFILFLFFIGLSSGVVMLAAQYWGKKDTYSIETIFGIGTKISAAIGFVFAAGALFVPELLMKIFTNEEKLIVIGSEYLRVVGVSFVILAFSQIYQAVLKSIERVKQVTAITTAALLLNIGLNAVFIFGLFGAPKMGVKGVALATTISRVIELMLCVVICARVREIHFSVGTLFRKNTILLKDFIKYSVPAIGNEAVWGAGWSMYAVIMGHLGSDLVAANSVVSVVRNLASVLCFGMAYGGAILLGKQIGANQMELAGRNASRLVKSTILAGFVGAVLLGLCRPILFRIADLNEQASYFLTPLLYINCVSLFGAAINTVLICGVFRAGGDAKWGLILDSLAMWTVSVPIGFVCAFAFHLPPLVVYLILYVDEWEKMIFNVIHYKSKKWMKNITREF</sequence>
<organism evidence="8 9">
    <name type="scientific">Treponema ruminis</name>
    <dbReference type="NCBI Taxonomy" id="744515"/>
    <lineage>
        <taxon>Bacteria</taxon>
        <taxon>Pseudomonadati</taxon>
        <taxon>Spirochaetota</taxon>
        <taxon>Spirochaetia</taxon>
        <taxon>Spirochaetales</taxon>
        <taxon>Treponemataceae</taxon>
        <taxon>Treponema</taxon>
    </lineage>
</organism>
<comment type="caution">
    <text evidence="8">The sequence shown here is derived from an EMBL/GenBank/DDBJ whole genome shotgun (WGS) entry which is preliminary data.</text>
</comment>
<dbReference type="GO" id="GO:0005886">
    <property type="term" value="C:plasma membrane"/>
    <property type="evidence" value="ECO:0007669"/>
    <property type="project" value="UniProtKB-SubCell"/>
</dbReference>
<evidence type="ECO:0000256" key="7">
    <source>
        <dbReference type="SAM" id="Phobius"/>
    </source>
</evidence>
<evidence type="ECO:0000256" key="6">
    <source>
        <dbReference type="ARBA" id="ARBA00023136"/>
    </source>
</evidence>
<keyword evidence="6 7" id="KW-0472">Membrane</keyword>
<reference evidence="8 9" key="1">
    <citation type="submission" date="2020-08" db="EMBL/GenBank/DDBJ databases">
        <title>Genomic Encyclopedia of Type Strains, Phase IV (KMG-IV): sequencing the most valuable type-strain genomes for metagenomic binning, comparative biology and taxonomic classification.</title>
        <authorList>
            <person name="Goeker M."/>
        </authorList>
    </citation>
    <scope>NUCLEOTIDE SEQUENCE [LARGE SCALE GENOMIC DNA]</scope>
    <source>
        <strain evidence="8 9">DSM 103462</strain>
    </source>
</reference>
<feature type="transmembrane region" description="Helical" evidence="7">
    <location>
        <begin position="171"/>
        <end position="192"/>
    </location>
</feature>
<feature type="transmembrane region" description="Helical" evidence="7">
    <location>
        <begin position="139"/>
        <end position="159"/>
    </location>
</feature>
<accession>A0A7W8G704</accession>
<evidence type="ECO:0000313" key="8">
    <source>
        <dbReference type="EMBL" id="MBB5225038.1"/>
    </source>
</evidence>
<evidence type="ECO:0000256" key="4">
    <source>
        <dbReference type="ARBA" id="ARBA00022692"/>
    </source>
</evidence>
<dbReference type="InterPro" id="IPR048279">
    <property type="entry name" value="MdtK-like"/>
</dbReference>
<dbReference type="NCBIfam" id="TIGR00797">
    <property type="entry name" value="matE"/>
    <property type="match status" value="1"/>
</dbReference>
<dbReference type="RefSeq" id="WP_184656901.1">
    <property type="nucleotide sequence ID" value="NZ_JACHFQ010000001.1"/>
</dbReference>
<dbReference type="GO" id="GO:0042910">
    <property type="term" value="F:xenobiotic transmembrane transporter activity"/>
    <property type="evidence" value="ECO:0007669"/>
    <property type="project" value="InterPro"/>
</dbReference>
<keyword evidence="9" id="KW-1185">Reference proteome</keyword>
<feature type="transmembrane region" description="Helical" evidence="7">
    <location>
        <begin position="96"/>
        <end position="119"/>
    </location>
</feature>
<feature type="transmembrane region" description="Helical" evidence="7">
    <location>
        <begin position="328"/>
        <end position="351"/>
    </location>
</feature>
<dbReference type="PANTHER" id="PTHR42925:SF2">
    <property type="entry name" value="NA+ DRIVEN MULTIDRUG EFFLUX PUMP"/>
    <property type="match status" value="1"/>
</dbReference>
<dbReference type="InterPro" id="IPR002528">
    <property type="entry name" value="MATE_fam"/>
</dbReference>
<evidence type="ECO:0000256" key="2">
    <source>
        <dbReference type="ARBA" id="ARBA00022448"/>
    </source>
</evidence>
<dbReference type="PIRSF" id="PIRSF006603">
    <property type="entry name" value="DinF"/>
    <property type="match status" value="1"/>
</dbReference>
<evidence type="ECO:0000256" key="5">
    <source>
        <dbReference type="ARBA" id="ARBA00022989"/>
    </source>
</evidence>
<keyword evidence="5 7" id="KW-1133">Transmembrane helix</keyword>
<dbReference type="AlphaFoldDB" id="A0A7W8G704"/>
<dbReference type="Pfam" id="PF01554">
    <property type="entry name" value="MatE"/>
    <property type="match status" value="2"/>
</dbReference>
<dbReference type="PANTHER" id="PTHR42925">
    <property type="entry name" value="MULTIDRUG AND TOXIN EFFLUX PROTEIN MATE FAMILY"/>
    <property type="match status" value="1"/>
</dbReference>
<name>A0A7W8G704_9SPIR</name>
<dbReference type="Proteomes" id="UP000518887">
    <property type="component" value="Unassembled WGS sequence"/>
</dbReference>
<dbReference type="InterPro" id="IPR047135">
    <property type="entry name" value="YsiQ"/>
</dbReference>